<dbReference type="Gene3D" id="2.30.29.30">
    <property type="entry name" value="Pleckstrin-homology domain (PH domain)/Phosphotyrosine-binding domain (PTB)"/>
    <property type="match status" value="2"/>
</dbReference>
<dbReference type="GO" id="GO:0071888">
    <property type="term" value="P:macrophage apoptotic process"/>
    <property type="evidence" value="ECO:0007669"/>
    <property type="project" value="TreeGrafter"/>
</dbReference>
<proteinExistence type="predicted"/>
<dbReference type="PANTHER" id="PTHR15871:SF2">
    <property type="entry name" value="PLECKSTRIN HOMOLOGY DOMAIN-CONTAINING FAMILY O MEMBER 2"/>
    <property type="match status" value="1"/>
</dbReference>
<evidence type="ECO:0000313" key="3">
    <source>
        <dbReference type="Proteomes" id="UP000296049"/>
    </source>
</evidence>
<name>R0KC69_ANAPL</name>
<evidence type="ECO:0000313" key="2">
    <source>
        <dbReference type="EMBL" id="EOB07487.1"/>
    </source>
</evidence>
<reference evidence="3" key="1">
    <citation type="journal article" date="2013" name="Nat. Genet.">
        <title>The duck genome and transcriptome provide insight into an avian influenza virus reservoir species.</title>
        <authorList>
            <person name="Huang Y."/>
            <person name="Li Y."/>
            <person name="Burt D.W."/>
            <person name="Chen H."/>
            <person name="Zhang Y."/>
            <person name="Qian W."/>
            <person name="Kim H."/>
            <person name="Gan S."/>
            <person name="Zhao Y."/>
            <person name="Li J."/>
            <person name="Yi K."/>
            <person name="Feng H."/>
            <person name="Zhu P."/>
            <person name="Li B."/>
            <person name="Liu Q."/>
            <person name="Fairley S."/>
            <person name="Magor K.E."/>
            <person name="Du Z."/>
            <person name="Hu X."/>
            <person name="Goodman L."/>
            <person name="Tafer H."/>
            <person name="Vignal A."/>
            <person name="Lee T."/>
            <person name="Kim K.W."/>
            <person name="Sheng Z."/>
            <person name="An Y."/>
            <person name="Searle S."/>
            <person name="Herrero J."/>
            <person name="Groenen M.A."/>
            <person name="Crooijmans R.P."/>
            <person name="Faraut T."/>
            <person name="Cai Q."/>
            <person name="Webster R.G."/>
            <person name="Aldridge J.R."/>
            <person name="Warren W.C."/>
            <person name="Bartschat S."/>
            <person name="Kehr S."/>
            <person name="Marz M."/>
            <person name="Stadler P.F."/>
            <person name="Smith J."/>
            <person name="Kraus R.H."/>
            <person name="Zhao Y."/>
            <person name="Ren L."/>
            <person name="Fei J."/>
            <person name="Morisson M."/>
            <person name="Kaiser P."/>
            <person name="Griffin D.K."/>
            <person name="Rao M."/>
            <person name="Pitel F."/>
            <person name="Wang J."/>
            <person name="Li N."/>
        </authorList>
    </citation>
    <scope>NUCLEOTIDE SEQUENCE [LARGE SCALE GENOMIC DNA]</scope>
</reference>
<accession>R0KC69</accession>
<dbReference type="AlphaFoldDB" id="R0KC69"/>
<dbReference type="InterPro" id="IPR043448">
    <property type="entry name" value="PKHO1/2"/>
</dbReference>
<dbReference type="PANTHER" id="PTHR15871">
    <property type="entry name" value="PH DOMAIN-CONTAINING PROTEIN"/>
    <property type="match status" value="1"/>
</dbReference>
<dbReference type="EMBL" id="KB742523">
    <property type="protein sequence ID" value="EOB07487.1"/>
    <property type="molecule type" value="Genomic_DNA"/>
</dbReference>
<gene>
    <name evidence="2" type="ORF">Anapl_01987</name>
</gene>
<protein>
    <submittedName>
        <fullName evidence="2">Uncharacterized protein</fullName>
    </submittedName>
</protein>
<evidence type="ECO:0000256" key="1">
    <source>
        <dbReference type="SAM" id="MobiDB-lite"/>
    </source>
</evidence>
<feature type="region of interest" description="Disordered" evidence="1">
    <location>
        <begin position="68"/>
        <end position="87"/>
    </location>
</feature>
<dbReference type="SUPFAM" id="SSF50729">
    <property type="entry name" value="PH domain-like"/>
    <property type="match status" value="2"/>
</dbReference>
<organism evidence="2 3">
    <name type="scientific">Anas platyrhynchos</name>
    <name type="common">Mallard</name>
    <name type="synonym">Anas boschas</name>
    <dbReference type="NCBI Taxonomy" id="8839"/>
    <lineage>
        <taxon>Eukaryota</taxon>
        <taxon>Metazoa</taxon>
        <taxon>Chordata</taxon>
        <taxon>Craniata</taxon>
        <taxon>Vertebrata</taxon>
        <taxon>Euteleostomi</taxon>
        <taxon>Archelosauria</taxon>
        <taxon>Archosauria</taxon>
        <taxon>Dinosauria</taxon>
        <taxon>Saurischia</taxon>
        <taxon>Theropoda</taxon>
        <taxon>Coelurosauria</taxon>
        <taxon>Aves</taxon>
        <taxon>Neognathae</taxon>
        <taxon>Galloanserae</taxon>
        <taxon>Anseriformes</taxon>
        <taxon>Anatidae</taxon>
        <taxon>Anatinae</taxon>
        <taxon>Anas</taxon>
    </lineage>
</organism>
<keyword evidence="3" id="KW-1185">Reference proteome</keyword>
<dbReference type="InterPro" id="IPR011993">
    <property type="entry name" value="PH-like_dom_sf"/>
</dbReference>
<sequence>MNAMLGGLLPPCCHQTAFLDQPPPSHTTSIFLIFLSWTAAPPGDEGSAMLSVRSRQLINHSAAAVPVHTPSHARSGPGSDPVQVEHTGAPPYPLHLPFAFPSAFSPPTQPLPIVAGATCSILKPQDTKEQVSEKPKSAPNAEKFGWIKKSSGGLLGLWKDRYVQLRKTQLVVFEDEDTKEQVSEKPKSAPNAEKFGWIKKSSGGLLGLWKDRYVQLRKTQLVVFEDEDEQKCIETVELESYDKCQEVRALLKKKNRFILIRSPGDLLPAAVCTAICSHPMDWLAKPFQILLSFFAPCPEHNARECRKFGVTESPPESAAGDQTLPKAVQGCIL</sequence>
<dbReference type="Proteomes" id="UP000296049">
    <property type="component" value="Unassembled WGS sequence"/>
</dbReference>